<dbReference type="Proteomes" id="UP001221142">
    <property type="component" value="Unassembled WGS sequence"/>
</dbReference>
<gene>
    <name evidence="4" type="ORF">FB45DRAFT_870522</name>
</gene>
<comment type="caution">
    <text evidence="4">The sequence shown here is derived from an EMBL/GenBank/DDBJ whole genome shotgun (WGS) entry which is preliminary data.</text>
</comment>
<feature type="region of interest" description="Disordered" evidence="2">
    <location>
        <begin position="64"/>
        <end position="100"/>
    </location>
</feature>
<dbReference type="AlphaFoldDB" id="A0AAD7FIS3"/>
<keyword evidence="5" id="KW-1185">Reference proteome</keyword>
<sequence length="198" mass="21999">MSQKGAHGASTRVFLPVLRKRVYVACTNCRRLKMRCDTTEESLDTPCERCARRGLRCQYLTVEEERSVSPTTPKHRRAPRSPPQQCQPHSGQHEKYPPQYDAGCGVQLHNSSQSVPLMPQYQYQAVSQCPGHHQPSIYPDADYSISPPAGHYASPPAQPVASGQYYEQAYGQTGYSQYRLGGYNTAGYAANTGRTNEG</sequence>
<dbReference type="Gene3D" id="4.10.240.10">
    <property type="entry name" value="Zn(2)-C6 fungal-type DNA-binding domain"/>
    <property type="match status" value="1"/>
</dbReference>
<dbReference type="InterPro" id="IPR050797">
    <property type="entry name" value="Carb_Metab_Trans_Reg"/>
</dbReference>
<keyword evidence="1" id="KW-0539">Nucleus</keyword>
<dbReference type="GO" id="GO:0008270">
    <property type="term" value="F:zinc ion binding"/>
    <property type="evidence" value="ECO:0007669"/>
    <property type="project" value="InterPro"/>
</dbReference>
<dbReference type="PROSITE" id="PS50048">
    <property type="entry name" value="ZN2_CY6_FUNGAL_2"/>
    <property type="match status" value="1"/>
</dbReference>
<dbReference type="Pfam" id="PF00172">
    <property type="entry name" value="Zn_clus"/>
    <property type="match status" value="1"/>
</dbReference>
<dbReference type="SMART" id="SM00066">
    <property type="entry name" value="GAL4"/>
    <property type="match status" value="1"/>
</dbReference>
<dbReference type="InterPro" id="IPR036864">
    <property type="entry name" value="Zn2-C6_fun-type_DNA-bd_sf"/>
</dbReference>
<feature type="region of interest" description="Disordered" evidence="2">
    <location>
        <begin position="133"/>
        <end position="159"/>
    </location>
</feature>
<proteinExistence type="predicted"/>
<dbReference type="CDD" id="cd00067">
    <property type="entry name" value="GAL4"/>
    <property type="match status" value="1"/>
</dbReference>
<dbReference type="SUPFAM" id="SSF57701">
    <property type="entry name" value="Zn2/Cys6 DNA-binding domain"/>
    <property type="match status" value="1"/>
</dbReference>
<organism evidence="4 5">
    <name type="scientific">Roridomyces roridus</name>
    <dbReference type="NCBI Taxonomy" id="1738132"/>
    <lineage>
        <taxon>Eukaryota</taxon>
        <taxon>Fungi</taxon>
        <taxon>Dikarya</taxon>
        <taxon>Basidiomycota</taxon>
        <taxon>Agaricomycotina</taxon>
        <taxon>Agaricomycetes</taxon>
        <taxon>Agaricomycetidae</taxon>
        <taxon>Agaricales</taxon>
        <taxon>Marasmiineae</taxon>
        <taxon>Mycenaceae</taxon>
        <taxon>Roridomyces</taxon>
    </lineage>
</organism>
<dbReference type="PROSITE" id="PS00463">
    <property type="entry name" value="ZN2_CY6_FUNGAL_1"/>
    <property type="match status" value="1"/>
</dbReference>
<dbReference type="GO" id="GO:0000981">
    <property type="term" value="F:DNA-binding transcription factor activity, RNA polymerase II-specific"/>
    <property type="evidence" value="ECO:0007669"/>
    <property type="project" value="InterPro"/>
</dbReference>
<reference evidence="4" key="1">
    <citation type="submission" date="2023-03" db="EMBL/GenBank/DDBJ databases">
        <title>Massive genome expansion in bonnet fungi (Mycena s.s.) driven by repeated elements and novel gene families across ecological guilds.</title>
        <authorList>
            <consortium name="Lawrence Berkeley National Laboratory"/>
            <person name="Harder C.B."/>
            <person name="Miyauchi S."/>
            <person name="Viragh M."/>
            <person name="Kuo A."/>
            <person name="Thoen E."/>
            <person name="Andreopoulos B."/>
            <person name="Lu D."/>
            <person name="Skrede I."/>
            <person name="Drula E."/>
            <person name="Henrissat B."/>
            <person name="Morin E."/>
            <person name="Kohler A."/>
            <person name="Barry K."/>
            <person name="LaButti K."/>
            <person name="Morin E."/>
            <person name="Salamov A."/>
            <person name="Lipzen A."/>
            <person name="Mereny Z."/>
            <person name="Hegedus B."/>
            <person name="Baldrian P."/>
            <person name="Stursova M."/>
            <person name="Weitz H."/>
            <person name="Taylor A."/>
            <person name="Grigoriev I.V."/>
            <person name="Nagy L.G."/>
            <person name="Martin F."/>
            <person name="Kauserud H."/>
        </authorList>
    </citation>
    <scope>NUCLEOTIDE SEQUENCE</scope>
    <source>
        <strain evidence="4">9284</strain>
    </source>
</reference>
<dbReference type="PANTHER" id="PTHR31668">
    <property type="entry name" value="GLUCOSE TRANSPORT TRANSCRIPTION REGULATOR RGT1-RELATED-RELATED"/>
    <property type="match status" value="1"/>
</dbReference>
<evidence type="ECO:0000256" key="2">
    <source>
        <dbReference type="SAM" id="MobiDB-lite"/>
    </source>
</evidence>
<evidence type="ECO:0000313" key="4">
    <source>
        <dbReference type="EMBL" id="KAJ7622316.1"/>
    </source>
</evidence>
<dbReference type="EMBL" id="JARKIF010000015">
    <property type="protein sequence ID" value="KAJ7622316.1"/>
    <property type="molecule type" value="Genomic_DNA"/>
</dbReference>
<evidence type="ECO:0000259" key="3">
    <source>
        <dbReference type="PROSITE" id="PS50048"/>
    </source>
</evidence>
<evidence type="ECO:0000256" key="1">
    <source>
        <dbReference type="ARBA" id="ARBA00023242"/>
    </source>
</evidence>
<protein>
    <recommendedName>
        <fullName evidence="3">Zn(2)-C6 fungal-type domain-containing protein</fullName>
    </recommendedName>
</protein>
<name>A0AAD7FIS3_9AGAR</name>
<evidence type="ECO:0000313" key="5">
    <source>
        <dbReference type="Proteomes" id="UP001221142"/>
    </source>
</evidence>
<accession>A0AAD7FIS3</accession>
<feature type="domain" description="Zn(2)-C6 fungal-type" evidence="3">
    <location>
        <begin position="25"/>
        <end position="59"/>
    </location>
</feature>
<dbReference type="InterPro" id="IPR001138">
    <property type="entry name" value="Zn2Cys6_DnaBD"/>
</dbReference>